<evidence type="ECO:0000313" key="2">
    <source>
        <dbReference type="EMBL" id="PIO34017.1"/>
    </source>
</evidence>
<dbReference type="PANTHER" id="PTHR22803">
    <property type="entry name" value="MANNOSE, PHOSPHOLIPASE, LECTIN RECEPTOR RELATED"/>
    <property type="match status" value="1"/>
</dbReference>
<evidence type="ECO:0000313" key="3">
    <source>
        <dbReference type="Proteomes" id="UP000228934"/>
    </source>
</evidence>
<dbReference type="SUPFAM" id="SSF56436">
    <property type="entry name" value="C-type lectin-like"/>
    <property type="match status" value="2"/>
</dbReference>
<dbReference type="InterPro" id="IPR050111">
    <property type="entry name" value="C-type_lectin/snaclec_domain"/>
</dbReference>
<proteinExistence type="predicted"/>
<dbReference type="PROSITE" id="PS50041">
    <property type="entry name" value="C_TYPE_LECTIN_2"/>
    <property type="match status" value="1"/>
</dbReference>
<dbReference type="InterPro" id="IPR001304">
    <property type="entry name" value="C-type_lectin-like"/>
</dbReference>
<protein>
    <recommendedName>
        <fullName evidence="1">C-type lectin domain-containing protein</fullName>
    </recommendedName>
</protein>
<keyword evidence="3" id="KW-1185">Reference proteome</keyword>
<reference evidence="3" key="1">
    <citation type="journal article" date="2017" name="Nat. Commun.">
        <title>The North American bullfrog draft genome provides insight into hormonal regulation of long noncoding RNA.</title>
        <authorList>
            <person name="Hammond S.A."/>
            <person name="Warren R.L."/>
            <person name="Vandervalk B.P."/>
            <person name="Kucuk E."/>
            <person name="Khan H."/>
            <person name="Gibb E.A."/>
            <person name="Pandoh P."/>
            <person name="Kirk H."/>
            <person name="Zhao Y."/>
            <person name="Jones M."/>
            <person name="Mungall A.J."/>
            <person name="Coope R."/>
            <person name="Pleasance S."/>
            <person name="Moore R.A."/>
            <person name="Holt R.A."/>
            <person name="Round J.M."/>
            <person name="Ohora S."/>
            <person name="Walle B.V."/>
            <person name="Veldhoen N."/>
            <person name="Helbing C.C."/>
            <person name="Birol I."/>
        </authorList>
    </citation>
    <scope>NUCLEOTIDE SEQUENCE [LARGE SCALE GENOMIC DNA]</scope>
</reference>
<name>A0A2G9S1I5_AQUCT</name>
<organism evidence="2 3">
    <name type="scientific">Aquarana catesbeiana</name>
    <name type="common">American bullfrog</name>
    <name type="synonym">Rana catesbeiana</name>
    <dbReference type="NCBI Taxonomy" id="8400"/>
    <lineage>
        <taxon>Eukaryota</taxon>
        <taxon>Metazoa</taxon>
        <taxon>Chordata</taxon>
        <taxon>Craniata</taxon>
        <taxon>Vertebrata</taxon>
        <taxon>Euteleostomi</taxon>
        <taxon>Amphibia</taxon>
        <taxon>Batrachia</taxon>
        <taxon>Anura</taxon>
        <taxon>Neobatrachia</taxon>
        <taxon>Ranoidea</taxon>
        <taxon>Ranidae</taxon>
        <taxon>Aquarana</taxon>
    </lineage>
</organism>
<dbReference type="EMBL" id="KV928582">
    <property type="protein sequence ID" value="PIO34017.1"/>
    <property type="molecule type" value="Genomic_DNA"/>
</dbReference>
<sequence>MFILPILDVSVHSVNGSDMFPIPDILPYGHKLYRVISGNMTWYDASFACKGYGADLVTITDEYHQAFATVIVHRKGLSHWIGFYKEMGDEAFEWADGSISWFTSWADESPSEDGNCAYIGTDGLWRAVDCNIQLQGAICLVSTENKTTGFNGSCPEDWIQFQDFCYTFSGVLNNTDYHTAEEICQQQDSTILSLMHEEEDAFLQRFLTSFNVQDIWLNKITYSNGKKIVLKSKSLK</sequence>
<dbReference type="InterPro" id="IPR016187">
    <property type="entry name" value="CTDL_fold"/>
</dbReference>
<feature type="domain" description="C-type lectin" evidence="1">
    <location>
        <begin position="28"/>
        <end position="131"/>
    </location>
</feature>
<dbReference type="AlphaFoldDB" id="A0A2G9S1I5"/>
<gene>
    <name evidence="2" type="ORF">AB205_0135390</name>
</gene>
<accession>A0A2G9S1I5</accession>
<dbReference type="CDD" id="cd00037">
    <property type="entry name" value="CLECT"/>
    <property type="match status" value="1"/>
</dbReference>
<feature type="non-terminal residue" evidence="2">
    <location>
        <position position="236"/>
    </location>
</feature>
<dbReference type="Gene3D" id="3.10.100.10">
    <property type="entry name" value="Mannose-Binding Protein A, subunit A"/>
    <property type="match status" value="2"/>
</dbReference>
<dbReference type="OrthoDB" id="5858677at2759"/>
<evidence type="ECO:0000259" key="1">
    <source>
        <dbReference type="PROSITE" id="PS50041"/>
    </source>
</evidence>
<dbReference type="Pfam" id="PF00059">
    <property type="entry name" value="Lectin_C"/>
    <property type="match status" value="1"/>
</dbReference>
<dbReference type="SMART" id="SM00034">
    <property type="entry name" value="CLECT"/>
    <property type="match status" value="1"/>
</dbReference>
<dbReference type="InterPro" id="IPR016186">
    <property type="entry name" value="C-type_lectin-like/link_sf"/>
</dbReference>
<dbReference type="Proteomes" id="UP000228934">
    <property type="component" value="Unassembled WGS sequence"/>
</dbReference>